<evidence type="ECO:0000313" key="1">
    <source>
        <dbReference type="EMBL" id="OEO32163.1"/>
    </source>
</evidence>
<keyword evidence="2" id="KW-1185">Reference proteome</keyword>
<dbReference type="EMBL" id="LAJE02000086">
    <property type="protein sequence ID" value="OEO32163.1"/>
    <property type="molecule type" value="Genomic_DNA"/>
</dbReference>
<dbReference type="AlphaFoldDB" id="A0A1E5XUA8"/>
<evidence type="ECO:0008006" key="3">
    <source>
        <dbReference type="Google" id="ProtNLM"/>
    </source>
</evidence>
<sequence>MVLIVRDRATSRILNTPEFDIGQIGLIGRIRLFIARRRADAMLRRVLRPYRRGSAAPLSPHLLRDIGLPPDFPM</sequence>
<evidence type="ECO:0000313" key="2">
    <source>
        <dbReference type="Proteomes" id="UP000095463"/>
    </source>
</evidence>
<dbReference type="RefSeq" id="WP_055884793.1">
    <property type="nucleotide sequence ID" value="NZ_LAJE02000086.1"/>
</dbReference>
<comment type="caution">
    <text evidence="1">The sequence shown here is derived from an EMBL/GenBank/DDBJ whole genome shotgun (WGS) entry which is preliminary data.</text>
</comment>
<organism evidence="1 2">
    <name type="scientific">Devosia insulae DS-56</name>
    <dbReference type="NCBI Taxonomy" id="1116389"/>
    <lineage>
        <taxon>Bacteria</taxon>
        <taxon>Pseudomonadati</taxon>
        <taxon>Pseudomonadota</taxon>
        <taxon>Alphaproteobacteria</taxon>
        <taxon>Hyphomicrobiales</taxon>
        <taxon>Devosiaceae</taxon>
        <taxon>Devosia</taxon>
    </lineage>
</organism>
<accession>A0A1E5XUA8</accession>
<dbReference type="Proteomes" id="UP000095463">
    <property type="component" value="Unassembled WGS sequence"/>
</dbReference>
<name>A0A1E5XUA8_9HYPH</name>
<gene>
    <name evidence="1" type="ORF">VW23_012840</name>
</gene>
<proteinExistence type="predicted"/>
<reference evidence="1 2" key="1">
    <citation type="journal article" date="2015" name="Genome Announc.">
        <title>Genome Assemblies of Three Soil-Associated Devosia species: D. insulae, D. limi, and D. soli.</title>
        <authorList>
            <person name="Hassan Y.I."/>
            <person name="Lepp D."/>
            <person name="Zhou T."/>
        </authorList>
    </citation>
    <scope>NUCLEOTIDE SEQUENCE [LARGE SCALE GENOMIC DNA]</scope>
    <source>
        <strain evidence="1 2">DS-56</strain>
    </source>
</reference>
<protein>
    <recommendedName>
        <fullName evidence="3">DUF1127 domain-containing protein</fullName>
    </recommendedName>
</protein>
<dbReference type="OrthoDB" id="7951259at2"/>